<proteinExistence type="predicted"/>
<organism evidence="1 2">
    <name type="scientific">Nonomuraea insulae</name>
    <dbReference type="NCBI Taxonomy" id="1616787"/>
    <lineage>
        <taxon>Bacteria</taxon>
        <taxon>Bacillati</taxon>
        <taxon>Actinomycetota</taxon>
        <taxon>Actinomycetes</taxon>
        <taxon>Streptosporangiales</taxon>
        <taxon>Streptosporangiaceae</taxon>
        <taxon>Nonomuraea</taxon>
    </lineage>
</organism>
<gene>
    <name evidence="1" type="ORF">ACFPZ3_61685</name>
</gene>
<reference evidence="2" key="1">
    <citation type="journal article" date="2019" name="Int. J. Syst. Evol. Microbiol.">
        <title>The Global Catalogue of Microorganisms (GCM) 10K type strain sequencing project: providing services to taxonomists for standard genome sequencing and annotation.</title>
        <authorList>
            <consortium name="The Broad Institute Genomics Platform"/>
            <consortium name="The Broad Institute Genome Sequencing Center for Infectious Disease"/>
            <person name="Wu L."/>
            <person name="Ma J."/>
        </authorList>
    </citation>
    <scope>NUCLEOTIDE SEQUENCE [LARGE SCALE GENOMIC DNA]</scope>
    <source>
        <strain evidence="2">CCUG 53903</strain>
    </source>
</reference>
<name>A0ABW1D8R0_9ACTN</name>
<accession>A0ABW1D8R0</accession>
<dbReference type="Pfam" id="PF09957">
    <property type="entry name" value="VapB_antitoxin"/>
    <property type="match status" value="1"/>
</dbReference>
<keyword evidence="2" id="KW-1185">Reference proteome</keyword>
<sequence>MSVTQVDIDDDTLKEAMRLMGTTTKKETVNLALSEYVARIKRIEALDRLAARGQRGEFDQAAAARQASRTAWKDAIT</sequence>
<evidence type="ECO:0000313" key="2">
    <source>
        <dbReference type="Proteomes" id="UP001596058"/>
    </source>
</evidence>
<dbReference type="EMBL" id="JBHSPA010000110">
    <property type="protein sequence ID" value="MFC5834328.1"/>
    <property type="molecule type" value="Genomic_DNA"/>
</dbReference>
<evidence type="ECO:0000313" key="1">
    <source>
        <dbReference type="EMBL" id="MFC5834328.1"/>
    </source>
</evidence>
<comment type="caution">
    <text evidence="1">The sequence shown here is derived from an EMBL/GenBank/DDBJ whole genome shotgun (WGS) entry which is preliminary data.</text>
</comment>
<dbReference type="Proteomes" id="UP001596058">
    <property type="component" value="Unassembled WGS sequence"/>
</dbReference>
<protein>
    <submittedName>
        <fullName evidence="1">Type II toxin-antitoxin system VapB family antitoxin</fullName>
    </submittedName>
</protein>
<dbReference type="RefSeq" id="WP_379523743.1">
    <property type="nucleotide sequence ID" value="NZ_JBHSPA010000110.1"/>
</dbReference>
<dbReference type="InterPro" id="IPR019239">
    <property type="entry name" value="VapB_antitoxin"/>
</dbReference>